<feature type="transmembrane region" description="Helical" evidence="12">
    <location>
        <begin position="292"/>
        <end position="310"/>
    </location>
</feature>
<feature type="transmembrane region" description="Helical" evidence="12">
    <location>
        <begin position="33"/>
        <end position="53"/>
    </location>
</feature>
<evidence type="ECO:0000256" key="9">
    <source>
        <dbReference type="ARBA" id="ARBA00023201"/>
    </source>
</evidence>
<dbReference type="Proteomes" id="UP001162156">
    <property type="component" value="Unassembled WGS sequence"/>
</dbReference>
<keyword evidence="3" id="KW-0813">Transport</keyword>
<dbReference type="FunFam" id="1.20.1250.20:FF:000144">
    <property type="entry name" value="Picot, isoform B"/>
    <property type="match status" value="1"/>
</dbReference>
<proteinExistence type="inferred from homology"/>
<comment type="function">
    <text evidence="10">May be an inorganic phosphate cotransporter.</text>
</comment>
<dbReference type="InterPro" id="IPR036259">
    <property type="entry name" value="MFS_trans_sf"/>
</dbReference>
<name>A0AAV8WTK0_9CUCU</name>
<organism evidence="14 15">
    <name type="scientific">Rhamnusium bicolor</name>
    <dbReference type="NCBI Taxonomy" id="1586634"/>
    <lineage>
        <taxon>Eukaryota</taxon>
        <taxon>Metazoa</taxon>
        <taxon>Ecdysozoa</taxon>
        <taxon>Arthropoda</taxon>
        <taxon>Hexapoda</taxon>
        <taxon>Insecta</taxon>
        <taxon>Pterygota</taxon>
        <taxon>Neoptera</taxon>
        <taxon>Endopterygota</taxon>
        <taxon>Coleoptera</taxon>
        <taxon>Polyphaga</taxon>
        <taxon>Cucujiformia</taxon>
        <taxon>Chrysomeloidea</taxon>
        <taxon>Cerambycidae</taxon>
        <taxon>Lepturinae</taxon>
        <taxon>Rhagiini</taxon>
        <taxon>Rhamnusium</taxon>
    </lineage>
</organism>
<sequence>MRVNLSVAIVAMTDNTTSENPDIPTYNWNDKSVVLSAFFWGYIVLQPFAGWLGRTYGTKWFVIVAMFVNSTACIAIPFIADKLGSKGVMGCRFLQGLSQGFFFPSVQNLLGQWAPITERSRIATAVYSGVAFGTIVTYPITGYIAASWVGWPSTFYLFGAIGYGWSISWMIFGANSPSVHRTINEEEKIYIETSLGTTEDSQTVPIPWKAIFTSLPMWAFVVAWFGQNWGYATLLTQIPIYLDKMAGFDMHSNSLLSAAPYLAQFILSFVFGHISDFMINRSYLTRGNARKICNTIGTCVPATALLILGFLPKDAIAWSVVMIVIAGGVNSGVFCGYQVTPIDLSPKFAGTIMSIGSTSNLFSLLAPLAVQGIVTDEIQWRIVFIIASCMYVAANIFYVLFSSGENQWWDSIGHKEIKREDSEGSEGSDSSEGR</sequence>
<gene>
    <name evidence="14" type="ORF">NQ314_017436</name>
</gene>
<evidence type="ECO:0000259" key="13">
    <source>
        <dbReference type="PROSITE" id="PS50850"/>
    </source>
</evidence>
<protein>
    <recommendedName>
        <fullName evidence="11">Putative inorganic phosphate cotransporter</fullName>
    </recommendedName>
</protein>
<comment type="subcellular location">
    <subcellularLocation>
        <location evidence="1">Membrane</location>
        <topology evidence="1">Multi-pass membrane protein</topology>
    </subcellularLocation>
</comment>
<dbReference type="GO" id="GO:0015293">
    <property type="term" value="F:symporter activity"/>
    <property type="evidence" value="ECO:0007669"/>
    <property type="project" value="UniProtKB-KW"/>
</dbReference>
<feature type="transmembrane region" description="Helical" evidence="12">
    <location>
        <begin position="60"/>
        <end position="80"/>
    </location>
</feature>
<dbReference type="Gene3D" id="1.20.1250.20">
    <property type="entry name" value="MFS general substrate transporter like domains"/>
    <property type="match status" value="2"/>
</dbReference>
<feature type="transmembrane region" description="Helical" evidence="12">
    <location>
        <begin position="155"/>
        <end position="174"/>
    </location>
</feature>
<dbReference type="InterPro" id="IPR020846">
    <property type="entry name" value="MFS_dom"/>
</dbReference>
<evidence type="ECO:0000256" key="7">
    <source>
        <dbReference type="ARBA" id="ARBA00023053"/>
    </source>
</evidence>
<dbReference type="GO" id="GO:0006820">
    <property type="term" value="P:monoatomic anion transport"/>
    <property type="evidence" value="ECO:0007669"/>
    <property type="project" value="TreeGrafter"/>
</dbReference>
<evidence type="ECO:0000256" key="4">
    <source>
        <dbReference type="ARBA" id="ARBA00022692"/>
    </source>
</evidence>
<feature type="transmembrane region" description="Helical" evidence="12">
    <location>
        <begin position="348"/>
        <end position="370"/>
    </location>
</feature>
<evidence type="ECO:0000256" key="5">
    <source>
        <dbReference type="ARBA" id="ARBA00022847"/>
    </source>
</evidence>
<evidence type="ECO:0000256" key="1">
    <source>
        <dbReference type="ARBA" id="ARBA00004141"/>
    </source>
</evidence>
<dbReference type="InterPro" id="IPR050382">
    <property type="entry name" value="MFS_Na/Anion_cotransporter"/>
</dbReference>
<evidence type="ECO:0000256" key="6">
    <source>
        <dbReference type="ARBA" id="ARBA00022989"/>
    </source>
</evidence>
<dbReference type="SUPFAM" id="SSF103473">
    <property type="entry name" value="MFS general substrate transporter"/>
    <property type="match status" value="1"/>
</dbReference>
<comment type="similarity">
    <text evidence="2">Belongs to the major facilitator superfamily. Sodium/anion cotransporter family.</text>
</comment>
<feature type="transmembrane region" description="Helical" evidence="12">
    <location>
        <begin position="218"/>
        <end position="241"/>
    </location>
</feature>
<feature type="domain" description="Major facilitator superfamily (MFS) profile" evidence="13">
    <location>
        <begin position="1"/>
        <end position="406"/>
    </location>
</feature>
<dbReference type="Pfam" id="PF07690">
    <property type="entry name" value="MFS_1"/>
    <property type="match status" value="1"/>
</dbReference>
<keyword evidence="6 12" id="KW-1133">Transmembrane helix</keyword>
<dbReference type="InterPro" id="IPR005829">
    <property type="entry name" value="Sugar_transporter_CS"/>
</dbReference>
<evidence type="ECO:0000313" key="15">
    <source>
        <dbReference type="Proteomes" id="UP001162156"/>
    </source>
</evidence>
<evidence type="ECO:0000256" key="12">
    <source>
        <dbReference type="SAM" id="Phobius"/>
    </source>
</evidence>
<dbReference type="GO" id="GO:0016020">
    <property type="term" value="C:membrane"/>
    <property type="evidence" value="ECO:0007669"/>
    <property type="project" value="UniProtKB-SubCell"/>
</dbReference>
<feature type="transmembrane region" description="Helical" evidence="12">
    <location>
        <begin position="261"/>
        <end position="280"/>
    </location>
</feature>
<dbReference type="EMBL" id="JANEYF010004857">
    <property type="protein sequence ID" value="KAJ8929833.1"/>
    <property type="molecule type" value="Genomic_DNA"/>
</dbReference>
<feature type="transmembrane region" description="Helical" evidence="12">
    <location>
        <begin position="382"/>
        <end position="401"/>
    </location>
</feature>
<feature type="transmembrane region" description="Helical" evidence="12">
    <location>
        <begin position="122"/>
        <end position="149"/>
    </location>
</feature>
<keyword evidence="15" id="KW-1185">Reference proteome</keyword>
<dbReference type="AlphaFoldDB" id="A0AAV8WTK0"/>
<keyword evidence="7" id="KW-0915">Sodium</keyword>
<evidence type="ECO:0000256" key="11">
    <source>
        <dbReference type="ARBA" id="ARBA00068450"/>
    </source>
</evidence>
<accession>A0AAV8WTK0</accession>
<keyword evidence="8 12" id="KW-0472">Membrane</keyword>
<dbReference type="GO" id="GO:0006814">
    <property type="term" value="P:sodium ion transport"/>
    <property type="evidence" value="ECO:0007669"/>
    <property type="project" value="UniProtKB-KW"/>
</dbReference>
<feature type="transmembrane region" description="Helical" evidence="12">
    <location>
        <begin position="316"/>
        <end position="336"/>
    </location>
</feature>
<evidence type="ECO:0000256" key="2">
    <source>
        <dbReference type="ARBA" id="ARBA00008586"/>
    </source>
</evidence>
<comment type="caution">
    <text evidence="14">The sequence shown here is derived from an EMBL/GenBank/DDBJ whole genome shotgun (WGS) entry which is preliminary data.</text>
</comment>
<evidence type="ECO:0000256" key="3">
    <source>
        <dbReference type="ARBA" id="ARBA00022448"/>
    </source>
</evidence>
<dbReference type="PROSITE" id="PS00217">
    <property type="entry name" value="SUGAR_TRANSPORT_2"/>
    <property type="match status" value="1"/>
</dbReference>
<evidence type="ECO:0000256" key="8">
    <source>
        <dbReference type="ARBA" id="ARBA00023136"/>
    </source>
</evidence>
<keyword evidence="5" id="KW-0769">Symport</keyword>
<dbReference type="PANTHER" id="PTHR11662:SF280">
    <property type="entry name" value="FI21844P1-RELATED"/>
    <property type="match status" value="1"/>
</dbReference>
<evidence type="ECO:0000256" key="10">
    <source>
        <dbReference type="ARBA" id="ARBA00054632"/>
    </source>
</evidence>
<keyword evidence="9" id="KW-0406">Ion transport</keyword>
<dbReference type="InterPro" id="IPR011701">
    <property type="entry name" value="MFS"/>
</dbReference>
<reference evidence="14" key="1">
    <citation type="journal article" date="2023" name="Insect Mol. Biol.">
        <title>Genome sequencing provides insights into the evolution of gene families encoding plant cell wall-degrading enzymes in longhorned beetles.</title>
        <authorList>
            <person name="Shin N.R."/>
            <person name="Okamura Y."/>
            <person name="Kirsch R."/>
            <person name="Pauchet Y."/>
        </authorList>
    </citation>
    <scope>NUCLEOTIDE SEQUENCE</scope>
    <source>
        <strain evidence="14">RBIC_L_NR</strain>
    </source>
</reference>
<dbReference type="FunFam" id="1.20.1250.20:FF:000003">
    <property type="entry name" value="Solute carrier family 17 member 3"/>
    <property type="match status" value="1"/>
</dbReference>
<evidence type="ECO:0000313" key="14">
    <source>
        <dbReference type="EMBL" id="KAJ8929833.1"/>
    </source>
</evidence>
<dbReference type="PANTHER" id="PTHR11662">
    <property type="entry name" value="SOLUTE CARRIER FAMILY 17"/>
    <property type="match status" value="1"/>
</dbReference>
<keyword evidence="4 12" id="KW-0812">Transmembrane</keyword>
<dbReference type="PROSITE" id="PS50850">
    <property type="entry name" value="MFS"/>
    <property type="match status" value="1"/>
</dbReference>
<keyword evidence="9" id="KW-0739">Sodium transport</keyword>